<dbReference type="PROSITE" id="PS51257">
    <property type="entry name" value="PROKAR_LIPOPROTEIN"/>
    <property type="match status" value="1"/>
</dbReference>
<dbReference type="Proteomes" id="UP000619761">
    <property type="component" value="Unassembled WGS sequence"/>
</dbReference>
<dbReference type="RefSeq" id="WP_189415381.1">
    <property type="nucleotide sequence ID" value="NZ_BMYZ01000001.1"/>
</dbReference>
<evidence type="ECO:0000313" key="11">
    <source>
        <dbReference type="Proteomes" id="UP000619761"/>
    </source>
</evidence>
<evidence type="ECO:0000256" key="5">
    <source>
        <dbReference type="ARBA" id="ARBA00022989"/>
    </source>
</evidence>
<protein>
    <recommendedName>
        <fullName evidence="8 9">Cell division protein FtsL</fullName>
    </recommendedName>
</protein>
<reference evidence="11" key="1">
    <citation type="journal article" date="2019" name="Int. J. Syst. Evol. Microbiol.">
        <title>The Global Catalogue of Microorganisms (GCM) 10K type strain sequencing project: providing services to taxonomists for standard genome sequencing and annotation.</title>
        <authorList>
            <consortium name="The Broad Institute Genomics Platform"/>
            <consortium name="The Broad Institute Genome Sequencing Center for Infectious Disease"/>
            <person name="Wu L."/>
            <person name="Ma J."/>
        </authorList>
    </citation>
    <scope>NUCLEOTIDE SEQUENCE [LARGE SCALE GENOMIC DNA]</scope>
    <source>
        <strain evidence="11">KCTC 32239</strain>
    </source>
</reference>
<gene>
    <name evidence="8 10" type="primary">ftsL</name>
    <name evidence="10" type="ORF">GCM10011613_02800</name>
</gene>
<dbReference type="Pfam" id="PF04999">
    <property type="entry name" value="FtsL"/>
    <property type="match status" value="1"/>
</dbReference>
<keyword evidence="6 8" id="KW-0472">Membrane</keyword>
<keyword evidence="3 8" id="KW-0132">Cell division</keyword>
<comment type="function">
    <text evidence="8">Essential cell division protein. May link together the upstream cell division proteins, which are predominantly cytoplasmic, with the downstream cell division proteins, which are predominantly periplasmic.</text>
</comment>
<comment type="subunit">
    <text evidence="8">Part of a complex composed of FtsB, FtsL and FtsQ.</text>
</comment>
<comment type="similarity">
    <text evidence="8">Belongs to the FtsL family.</text>
</comment>
<keyword evidence="7 8" id="KW-0131">Cell cycle</keyword>
<evidence type="ECO:0000256" key="9">
    <source>
        <dbReference type="NCBIfam" id="TIGR02209"/>
    </source>
</evidence>
<dbReference type="PANTHER" id="PTHR37479">
    <property type="entry name" value="CELL DIVISION PROTEIN FTSL"/>
    <property type="match status" value="1"/>
</dbReference>
<comment type="subcellular location">
    <subcellularLocation>
        <location evidence="8">Cell inner membrane</location>
        <topology evidence="8">Single-pass type II membrane protein</topology>
    </subcellularLocation>
    <subcellularLocation>
        <location evidence="1">Cell membrane</location>
        <topology evidence="1">Single-pass type II membrane protein</topology>
    </subcellularLocation>
    <text evidence="8">Localizes to the division septum where it forms a ring structure.</text>
</comment>
<keyword evidence="4 8" id="KW-0812">Transmembrane</keyword>
<dbReference type="PANTHER" id="PTHR37479:SF1">
    <property type="entry name" value="CELL DIVISION PROTEIN FTSL"/>
    <property type="match status" value="1"/>
</dbReference>
<proteinExistence type="inferred from homology"/>
<comment type="caution">
    <text evidence="10">The sequence shown here is derived from an EMBL/GenBank/DDBJ whole genome shotgun (WGS) entry which is preliminary data.</text>
</comment>
<dbReference type="InterPro" id="IPR011922">
    <property type="entry name" value="Cell_div_FtsL"/>
</dbReference>
<organism evidence="10 11">
    <name type="scientific">Cellvibrio zantedeschiae</name>
    <dbReference type="NCBI Taxonomy" id="1237077"/>
    <lineage>
        <taxon>Bacteria</taxon>
        <taxon>Pseudomonadati</taxon>
        <taxon>Pseudomonadota</taxon>
        <taxon>Gammaproteobacteria</taxon>
        <taxon>Cellvibrionales</taxon>
        <taxon>Cellvibrionaceae</taxon>
        <taxon>Cellvibrio</taxon>
    </lineage>
</organism>
<dbReference type="NCBIfam" id="TIGR02209">
    <property type="entry name" value="ftsL_broad"/>
    <property type="match status" value="1"/>
</dbReference>
<evidence type="ECO:0000256" key="2">
    <source>
        <dbReference type="ARBA" id="ARBA00022475"/>
    </source>
</evidence>
<name>A0ABQ3ANZ3_9GAMM</name>
<dbReference type="GO" id="GO:0051301">
    <property type="term" value="P:cell division"/>
    <property type="evidence" value="ECO:0007669"/>
    <property type="project" value="UniProtKB-KW"/>
</dbReference>
<evidence type="ECO:0000256" key="6">
    <source>
        <dbReference type="ARBA" id="ARBA00023136"/>
    </source>
</evidence>
<evidence type="ECO:0000256" key="7">
    <source>
        <dbReference type="ARBA" id="ARBA00023306"/>
    </source>
</evidence>
<sequence>MSQYQSRTPKRIAPWALLLVACLWISVIVSALAVVSSTQQVRRDVNQLETLRREASHLQVEWGQYLLEESTWAAYSRIEGIANKELNMIAPTTEHVVMVPADD</sequence>
<dbReference type="HAMAP" id="MF_00910">
    <property type="entry name" value="FtsL"/>
    <property type="match status" value="1"/>
</dbReference>
<keyword evidence="5 8" id="KW-1133">Transmembrane helix</keyword>
<evidence type="ECO:0000256" key="4">
    <source>
        <dbReference type="ARBA" id="ARBA00022692"/>
    </source>
</evidence>
<keyword evidence="8" id="KW-0997">Cell inner membrane</keyword>
<feature type="transmembrane region" description="Helical" evidence="8">
    <location>
        <begin position="12"/>
        <end position="35"/>
    </location>
</feature>
<dbReference type="EMBL" id="BMYZ01000001">
    <property type="protein sequence ID" value="GGY62723.1"/>
    <property type="molecule type" value="Genomic_DNA"/>
</dbReference>
<accession>A0ABQ3ANZ3</accession>
<evidence type="ECO:0000256" key="1">
    <source>
        <dbReference type="ARBA" id="ARBA00004401"/>
    </source>
</evidence>
<keyword evidence="11" id="KW-1185">Reference proteome</keyword>
<evidence type="ECO:0000256" key="3">
    <source>
        <dbReference type="ARBA" id="ARBA00022618"/>
    </source>
</evidence>
<keyword evidence="2 8" id="KW-1003">Cell membrane</keyword>
<evidence type="ECO:0000313" key="10">
    <source>
        <dbReference type="EMBL" id="GGY62723.1"/>
    </source>
</evidence>
<evidence type="ECO:0000256" key="8">
    <source>
        <dbReference type="HAMAP-Rule" id="MF_00910"/>
    </source>
</evidence>